<gene>
    <name evidence="1" type="ORF">ACFOM8_19920</name>
</gene>
<evidence type="ECO:0000313" key="1">
    <source>
        <dbReference type="EMBL" id="MFC3631697.1"/>
    </source>
</evidence>
<keyword evidence="2" id="KW-1185">Reference proteome</keyword>
<dbReference type="Proteomes" id="UP001595539">
    <property type="component" value="Unassembled WGS sequence"/>
</dbReference>
<name>A0ABV7UA00_9RHOB</name>
<organism evidence="1 2">
    <name type="scientific">Paracoccus angustae</name>
    <dbReference type="NCBI Taxonomy" id="1671480"/>
    <lineage>
        <taxon>Bacteria</taxon>
        <taxon>Pseudomonadati</taxon>
        <taxon>Pseudomonadota</taxon>
        <taxon>Alphaproteobacteria</taxon>
        <taxon>Rhodobacterales</taxon>
        <taxon>Paracoccaceae</taxon>
        <taxon>Paracoccus</taxon>
    </lineage>
</organism>
<evidence type="ECO:0000313" key="2">
    <source>
        <dbReference type="Proteomes" id="UP001595539"/>
    </source>
</evidence>
<dbReference type="EMBL" id="JBHRXY010000039">
    <property type="protein sequence ID" value="MFC3631697.1"/>
    <property type="molecule type" value="Genomic_DNA"/>
</dbReference>
<proteinExistence type="predicted"/>
<reference evidence="2" key="1">
    <citation type="journal article" date="2019" name="Int. J. Syst. Evol. Microbiol.">
        <title>The Global Catalogue of Microorganisms (GCM) 10K type strain sequencing project: providing services to taxonomists for standard genome sequencing and annotation.</title>
        <authorList>
            <consortium name="The Broad Institute Genomics Platform"/>
            <consortium name="The Broad Institute Genome Sequencing Center for Infectious Disease"/>
            <person name="Wu L."/>
            <person name="Ma J."/>
        </authorList>
    </citation>
    <scope>NUCLEOTIDE SEQUENCE [LARGE SCALE GENOMIC DNA]</scope>
    <source>
        <strain evidence="2">KCTC 42473</strain>
    </source>
</reference>
<comment type="caution">
    <text evidence="1">The sequence shown here is derived from an EMBL/GenBank/DDBJ whole genome shotgun (WGS) entry which is preliminary data.</text>
</comment>
<dbReference type="RefSeq" id="WP_158248082.1">
    <property type="nucleotide sequence ID" value="NZ_JBHRXY010000039.1"/>
</dbReference>
<sequence>MQKIDLHDASGWLYRWDNGDTQMMWIVPPSPQRLADLKRSQPWLAD</sequence>
<protein>
    <submittedName>
        <fullName evidence="1">Uncharacterized protein</fullName>
    </submittedName>
</protein>
<accession>A0ABV7UA00</accession>